<keyword evidence="5 11" id="KW-0375">Hydrogen ion transport</keyword>
<evidence type="ECO:0000256" key="10">
    <source>
        <dbReference type="ARBA" id="ARBA00046480"/>
    </source>
</evidence>
<evidence type="ECO:0000256" key="8">
    <source>
        <dbReference type="ARBA" id="ARBA00023136"/>
    </source>
</evidence>
<feature type="domain" description="V-ATPase proteolipid subunit C-like" evidence="12">
    <location>
        <begin position="17"/>
        <end position="75"/>
    </location>
</feature>
<dbReference type="InterPro" id="IPR011555">
    <property type="entry name" value="ATPase_proteolipid_su_C_euk"/>
</dbReference>
<feature type="domain" description="V-ATPase proteolipid subunit C-like" evidence="12">
    <location>
        <begin position="142"/>
        <end position="179"/>
    </location>
</feature>
<keyword evidence="14" id="KW-1185">Reference proteome</keyword>
<evidence type="ECO:0000313" key="13">
    <source>
        <dbReference type="EMBL" id="SCV68246.1"/>
    </source>
</evidence>
<feature type="transmembrane region" description="Helical" evidence="11">
    <location>
        <begin position="12"/>
        <end position="34"/>
    </location>
</feature>
<comment type="subcellular location">
    <subcellularLocation>
        <location evidence="1">Membrane</location>
        <topology evidence="1">Multi-pass membrane protein</topology>
    </subcellularLocation>
    <subcellularLocation>
        <location evidence="11">Vacuole membrane</location>
        <topology evidence="11">Multi-pass membrane protein</topology>
    </subcellularLocation>
</comment>
<dbReference type="OrthoDB" id="1744869at2759"/>
<dbReference type="InterPro" id="IPR002379">
    <property type="entry name" value="ATPase_proteolipid_c-like_dom"/>
</dbReference>
<comment type="subunit">
    <text evidence="10 11">V-ATPase is a heteromultimeric enzyme composed of a peripheral catalytic V1 complex (components A to H) attached to an integral membrane V0 proton pore complex (components: a, c, c', c'', d, e, f and VOA1). The decameric c-ring forms the proton-conducting pore, and is composed of eight proteolipid subunits c, one subunit c' and one subunit c''.</text>
</comment>
<dbReference type="STRING" id="269621.A0A238FAY9"/>
<evidence type="ECO:0000259" key="12">
    <source>
        <dbReference type="Pfam" id="PF00137"/>
    </source>
</evidence>
<keyword evidence="8 11" id="KW-0472">Membrane</keyword>
<dbReference type="CDD" id="cd18176">
    <property type="entry name" value="ATP-synt_Vo_c_ATP6C_rpt2"/>
    <property type="match status" value="1"/>
</dbReference>
<keyword evidence="4 11" id="KW-0812">Transmembrane</keyword>
<evidence type="ECO:0000256" key="11">
    <source>
        <dbReference type="RuleBase" id="RU363060"/>
    </source>
</evidence>
<keyword evidence="11" id="KW-0926">Vacuole</keyword>
<evidence type="ECO:0000256" key="4">
    <source>
        <dbReference type="ARBA" id="ARBA00022692"/>
    </source>
</evidence>
<dbReference type="GO" id="GO:0033179">
    <property type="term" value="C:proton-transporting V-type ATPase, V0 domain"/>
    <property type="evidence" value="ECO:0007669"/>
    <property type="project" value="InterPro"/>
</dbReference>
<evidence type="ECO:0000256" key="3">
    <source>
        <dbReference type="ARBA" id="ARBA00022448"/>
    </source>
</evidence>
<evidence type="ECO:0000313" key="14">
    <source>
        <dbReference type="Proteomes" id="UP000198372"/>
    </source>
</evidence>
<keyword evidence="6 11" id="KW-1133">Transmembrane helix</keyword>
<gene>
    <name evidence="13" type="ORF">BQ2448_367</name>
</gene>
<name>A0A238FAY9_9BASI</name>
<dbReference type="PANTHER" id="PTHR10263">
    <property type="entry name" value="V-TYPE PROTON ATPASE PROTEOLIPID SUBUNIT"/>
    <property type="match status" value="1"/>
</dbReference>
<feature type="transmembrane region" description="Helical" evidence="11">
    <location>
        <begin position="55"/>
        <end position="79"/>
    </location>
</feature>
<dbReference type="EMBL" id="FMSP01000003">
    <property type="protein sequence ID" value="SCV68246.1"/>
    <property type="molecule type" value="Genomic_DNA"/>
</dbReference>
<dbReference type="AlphaFoldDB" id="A0A238FAY9"/>
<keyword evidence="3 11" id="KW-0813">Transport</keyword>
<evidence type="ECO:0000256" key="6">
    <source>
        <dbReference type="ARBA" id="ARBA00022989"/>
    </source>
</evidence>
<reference evidence="14" key="1">
    <citation type="submission" date="2016-09" db="EMBL/GenBank/DDBJ databases">
        <authorList>
            <person name="Jeantristanb JTB J.-T."/>
            <person name="Ricardo R."/>
        </authorList>
    </citation>
    <scope>NUCLEOTIDE SEQUENCE [LARGE SCALE GENOMIC DNA]</scope>
</reference>
<evidence type="ECO:0000256" key="9">
    <source>
        <dbReference type="ARBA" id="ARBA00045519"/>
    </source>
</evidence>
<accession>A0A238FAY9</accession>
<dbReference type="GO" id="GO:0046961">
    <property type="term" value="F:proton-transporting ATPase activity, rotational mechanism"/>
    <property type="evidence" value="ECO:0007669"/>
    <property type="project" value="InterPro"/>
</dbReference>
<evidence type="ECO:0000256" key="5">
    <source>
        <dbReference type="ARBA" id="ARBA00022781"/>
    </source>
</evidence>
<dbReference type="PRINTS" id="PR00122">
    <property type="entry name" value="VACATPASE"/>
</dbReference>
<evidence type="ECO:0000256" key="2">
    <source>
        <dbReference type="ARBA" id="ARBA00007296"/>
    </source>
</evidence>
<feature type="transmembrane region" description="Helical" evidence="11">
    <location>
        <begin position="91"/>
        <end position="115"/>
    </location>
</feature>
<evidence type="ECO:0000256" key="7">
    <source>
        <dbReference type="ARBA" id="ARBA00023065"/>
    </source>
</evidence>
<comment type="function">
    <text evidence="11">Proton-conducting pore forming of the V0 complex of vacuolar(H+)-ATPase (V-ATPase), a multisubunit enzyme composed of a peripheral complex (V1) that hydrolyzes ATP and a membrane integral complex (V0) that translocates protons. V-ATPase is responsible for acidifying and maintaining the pH of intracellular compartments.</text>
</comment>
<proteinExistence type="inferred from homology"/>
<organism evidence="13 14">
    <name type="scientific">Microbotryum intermedium</name>
    <dbReference type="NCBI Taxonomy" id="269621"/>
    <lineage>
        <taxon>Eukaryota</taxon>
        <taxon>Fungi</taxon>
        <taxon>Dikarya</taxon>
        <taxon>Basidiomycota</taxon>
        <taxon>Pucciniomycotina</taxon>
        <taxon>Microbotryomycetes</taxon>
        <taxon>Microbotryales</taxon>
        <taxon>Microbotryaceae</taxon>
        <taxon>Microbotryum</taxon>
    </lineage>
</organism>
<feature type="transmembrane region" description="Helical" evidence="11">
    <location>
        <begin position="155"/>
        <end position="179"/>
    </location>
</feature>
<dbReference type="CDD" id="cd18175">
    <property type="entry name" value="ATP-synt_Vo_c_ATP6C_rpt1"/>
    <property type="match status" value="1"/>
</dbReference>
<dbReference type="Proteomes" id="UP000198372">
    <property type="component" value="Unassembled WGS sequence"/>
</dbReference>
<comment type="similarity">
    <text evidence="2 11">Belongs to the V-ATPase proteolipid subunit family.</text>
</comment>
<keyword evidence="7 11" id="KW-0406">Ion transport</keyword>
<protein>
    <recommendedName>
        <fullName evidence="11">V-type proton ATPase proteolipid subunit</fullName>
    </recommendedName>
</protein>
<dbReference type="SUPFAM" id="SSF81333">
    <property type="entry name" value="F1F0 ATP synthase subunit C"/>
    <property type="match status" value="2"/>
</dbReference>
<evidence type="ECO:0000256" key="1">
    <source>
        <dbReference type="ARBA" id="ARBA00004141"/>
    </source>
</evidence>
<dbReference type="Gene3D" id="1.20.120.610">
    <property type="entry name" value="lithium bound rotor ring of v- atpase"/>
    <property type="match status" value="2"/>
</dbReference>
<dbReference type="InterPro" id="IPR035921">
    <property type="entry name" value="F/V-ATP_Csub_sf"/>
</dbReference>
<dbReference type="GO" id="GO:0005774">
    <property type="term" value="C:vacuolar membrane"/>
    <property type="evidence" value="ECO:0007669"/>
    <property type="project" value="UniProtKB-SubCell"/>
</dbReference>
<dbReference type="NCBIfam" id="TIGR01100">
    <property type="entry name" value="V_ATP_synt_C"/>
    <property type="match status" value="1"/>
</dbReference>
<dbReference type="InterPro" id="IPR000245">
    <property type="entry name" value="ATPase_proteolipid_csu"/>
</dbReference>
<dbReference type="Pfam" id="PF00137">
    <property type="entry name" value="ATP-synt_C"/>
    <property type="match status" value="2"/>
</dbReference>
<sequence length="188" mass="19408">MSTSGCPAYAPFFGFAGVFCAMVFSTIGAAYGTAKAGIGISGMGTLRPDLIMKSLIPVVMAGIIAVYGLVVSVLIVGGLSPDVPYSLYAGFIHLAAGLSCGLTGLAAGHAVGIVGDAVSPTRWRRGPGPERETNQTSLNTYAQCARAYMFQSKIFVAMVLMLIFAEVIGLYGLIVALILNTRAGESVC</sequence>
<comment type="function">
    <text evidence="9">Proton-conducting pore forming subunit of the V0 complex of vacuolar(H+)-ATPase (V-ATPase), a multisubunit enzyme composed of a peripheral complex (V1) that hydrolyzes ATP and a membrane integral complex (V0) that translocates protons. V-ATPase is responsible for acidifying and maintaining the pH of intracellular compartments.</text>
</comment>